<evidence type="ECO:0000313" key="3">
    <source>
        <dbReference type="Proteomes" id="UP000466906"/>
    </source>
</evidence>
<name>A0A6N4V1R8_9MYCO</name>
<evidence type="ECO:0000256" key="1">
    <source>
        <dbReference type="SAM" id="Phobius"/>
    </source>
</evidence>
<gene>
    <name evidence="2" type="ORF">MALV_47670</name>
</gene>
<reference evidence="2 3" key="1">
    <citation type="journal article" date="2019" name="Emerg. Microbes Infect.">
        <title>Comprehensive subspecies identification of 175 nontuberculous mycobacteria species based on 7547 genomic profiles.</title>
        <authorList>
            <person name="Matsumoto Y."/>
            <person name="Kinjo T."/>
            <person name="Motooka D."/>
            <person name="Nabeya D."/>
            <person name="Jung N."/>
            <person name="Uechi K."/>
            <person name="Horii T."/>
            <person name="Iida T."/>
            <person name="Fujita J."/>
            <person name="Nakamura S."/>
        </authorList>
    </citation>
    <scope>NUCLEOTIDE SEQUENCE [LARGE SCALE GENOMIC DNA]</scope>
    <source>
        <strain evidence="2 3">JCM 12272</strain>
    </source>
</reference>
<protein>
    <submittedName>
        <fullName evidence="2">Uncharacterized protein</fullName>
    </submittedName>
</protein>
<accession>A0A6N4V1R8</accession>
<sequence length="60" mass="6274">MDFMTLIETFATGGEWATGLASLAGFATAITMIAAVVINWEHVVVSARSAGLVESEGESR</sequence>
<feature type="transmembrane region" description="Helical" evidence="1">
    <location>
        <begin position="20"/>
        <end position="40"/>
    </location>
</feature>
<dbReference type="Proteomes" id="UP000466906">
    <property type="component" value="Chromosome"/>
</dbReference>
<keyword evidence="1" id="KW-1133">Transmembrane helix</keyword>
<dbReference type="EMBL" id="AP022565">
    <property type="protein sequence ID" value="BBX29642.1"/>
    <property type="molecule type" value="Genomic_DNA"/>
</dbReference>
<dbReference type="KEGG" id="malv:MALV_47670"/>
<evidence type="ECO:0000313" key="2">
    <source>
        <dbReference type="EMBL" id="BBX29642.1"/>
    </source>
</evidence>
<dbReference type="AlphaFoldDB" id="A0A6N4V1R8"/>
<organism evidence="2 3">
    <name type="scientific">Mycolicibacterium alvei</name>
    <dbReference type="NCBI Taxonomy" id="67081"/>
    <lineage>
        <taxon>Bacteria</taxon>
        <taxon>Bacillati</taxon>
        <taxon>Actinomycetota</taxon>
        <taxon>Actinomycetes</taxon>
        <taxon>Mycobacteriales</taxon>
        <taxon>Mycobacteriaceae</taxon>
        <taxon>Mycolicibacterium</taxon>
    </lineage>
</organism>
<keyword evidence="1" id="KW-0472">Membrane</keyword>
<proteinExistence type="predicted"/>
<keyword evidence="1" id="KW-0812">Transmembrane</keyword>
<keyword evidence="3" id="KW-1185">Reference proteome</keyword>